<protein>
    <submittedName>
        <fullName evidence="1">Bromodomain-containing protein</fullName>
    </submittedName>
</protein>
<proteinExistence type="predicted"/>
<accession>A0A8S5MJM6</accession>
<name>A0A8S5MJM6_9CAUD</name>
<reference evidence="1" key="1">
    <citation type="journal article" date="2021" name="Proc. Natl. Acad. Sci. U.S.A.">
        <title>A Catalog of Tens of Thousands of Viruses from Human Metagenomes Reveals Hidden Associations with Chronic Diseases.</title>
        <authorList>
            <person name="Tisza M.J."/>
            <person name="Buck C.B."/>
        </authorList>
    </citation>
    <scope>NUCLEOTIDE SEQUENCE</scope>
    <source>
        <strain evidence="1">CtHMI2</strain>
    </source>
</reference>
<organism evidence="1">
    <name type="scientific">Siphoviridae sp. ctHMI2</name>
    <dbReference type="NCBI Taxonomy" id="2826231"/>
    <lineage>
        <taxon>Viruses</taxon>
        <taxon>Duplodnaviria</taxon>
        <taxon>Heunggongvirae</taxon>
        <taxon>Uroviricota</taxon>
        <taxon>Caudoviricetes</taxon>
    </lineage>
</organism>
<evidence type="ECO:0000313" key="1">
    <source>
        <dbReference type="EMBL" id="DAD82452.1"/>
    </source>
</evidence>
<sequence>MYMETEKALQIENSDKITLEEFAELVKQMRHNQRRYFAQRRPEILETCKRLEHEVDAIVAKLTDKQLCLFDLV</sequence>
<dbReference type="EMBL" id="BK014919">
    <property type="protein sequence ID" value="DAD82452.1"/>
    <property type="molecule type" value="Genomic_DNA"/>
</dbReference>